<keyword evidence="11" id="KW-1015">Disulfide bond</keyword>
<feature type="region of interest" description="Disordered" evidence="12">
    <location>
        <begin position="2056"/>
        <end position="2090"/>
    </location>
</feature>
<evidence type="ECO:0000256" key="1">
    <source>
        <dbReference type="ARBA" id="ARBA00004479"/>
    </source>
</evidence>
<dbReference type="InterPro" id="IPR013783">
    <property type="entry name" value="Ig-like_fold"/>
</dbReference>
<proteinExistence type="predicted"/>
<dbReference type="SMART" id="SM00194">
    <property type="entry name" value="PTPc"/>
    <property type="match status" value="2"/>
</dbReference>
<feature type="transmembrane region" description="Helical" evidence="13">
    <location>
        <begin position="2003"/>
        <end position="2029"/>
    </location>
</feature>
<dbReference type="CDD" id="cd00063">
    <property type="entry name" value="FN3"/>
    <property type="match status" value="11"/>
</dbReference>
<keyword evidence="18" id="KW-1185">Reference proteome</keyword>
<comment type="caution">
    <text evidence="11">Lacks conserved residue(s) required for the propagation of feature annotation.</text>
</comment>
<feature type="domain" description="EGF-like" evidence="14">
    <location>
        <begin position="1203"/>
        <end position="1234"/>
    </location>
</feature>
<evidence type="ECO:0000256" key="8">
    <source>
        <dbReference type="ARBA" id="ARBA00023136"/>
    </source>
</evidence>
<dbReference type="SMART" id="SM00060">
    <property type="entry name" value="FN3"/>
    <property type="match status" value="12"/>
</dbReference>
<dbReference type="FunFam" id="3.90.190.10:FF:000062">
    <property type="entry name" value="Receptor-type tyrosine-protein phosphatase kappa"/>
    <property type="match status" value="1"/>
</dbReference>
<evidence type="ECO:0000256" key="13">
    <source>
        <dbReference type="SAM" id="Phobius"/>
    </source>
</evidence>
<evidence type="ECO:0000256" key="4">
    <source>
        <dbReference type="ARBA" id="ARBA00022729"/>
    </source>
</evidence>
<dbReference type="InterPro" id="IPR003961">
    <property type="entry name" value="FN3_dom"/>
</dbReference>
<keyword evidence="9" id="KW-0325">Glycoprotein</keyword>
<feature type="domain" description="Tyrosine-protein phosphatase" evidence="15">
    <location>
        <begin position="2114"/>
        <end position="2369"/>
    </location>
</feature>
<dbReference type="GeneID" id="110978502"/>
<dbReference type="PROSITE" id="PS50055">
    <property type="entry name" value="TYR_PHOSPHATASE_PTP"/>
    <property type="match status" value="2"/>
</dbReference>
<dbReference type="InterPro" id="IPR036116">
    <property type="entry name" value="FN3_sf"/>
</dbReference>
<dbReference type="FunFam" id="2.170.300.10:FF:000003">
    <property type="entry name" value="tyrosine-protein kinase receptor Tie-1 isoform X1"/>
    <property type="match status" value="2"/>
</dbReference>
<evidence type="ECO:0000313" key="19">
    <source>
        <dbReference type="RefSeq" id="XP_022089247.1"/>
    </source>
</evidence>
<evidence type="ECO:0000313" key="18">
    <source>
        <dbReference type="Proteomes" id="UP000694845"/>
    </source>
</evidence>
<dbReference type="Gene3D" id="2.60.40.10">
    <property type="entry name" value="Immunoglobulins"/>
    <property type="match status" value="13"/>
</dbReference>
<dbReference type="Proteomes" id="UP000694845">
    <property type="component" value="Unplaced"/>
</dbReference>
<dbReference type="InterPro" id="IPR003599">
    <property type="entry name" value="Ig_sub"/>
</dbReference>
<dbReference type="PANTHER" id="PTHR46957:SF3">
    <property type="entry name" value="CYTOKINE RECEPTOR"/>
    <property type="match status" value="1"/>
</dbReference>
<dbReference type="SMART" id="SM00409">
    <property type="entry name" value="IG"/>
    <property type="match status" value="2"/>
</dbReference>
<dbReference type="Gene3D" id="3.90.190.10">
    <property type="entry name" value="Protein tyrosine phosphatase superfamily"/>
    <property type="match status" value="2"/>
</dbReference>
<feature type="domain" description="Fibronectin type-III" evidence="17">
    <location>
        <begin position="1660"/>
        <end position="1752"/>
    </location>
</feature>
<feature type="domain" description="Fibronectin type-III" evidence="17">
    <location>
        <begin position="892"/>
        <end position="987"/>
    </location>
</feature>
<feature type="domain" description="Tyrosine specific protein phosphatases" evidence="16">
    <location>
        <begin position="2579"/>
        <end position="2654"/>
    </location>
</feature>
<evidence type="ECO:0000256" key="5">
    <source>
        <dbReference type="ARBA" id="ARBA00022801"/>
    </source>
</evidence>
<dbReference type="InterPro" id="IPR000387">
    <property type="entry name" value="Tyr_Pase_dom"/>
</dbReference>
<accession>A0A8B7Y9L4</accession>
<dbReference type="FunFam" id="3.90.190.10:FF:000102">
    <property type="entry name" value="Receptor-type tyrosine-protein phosphatase"/>
    <property type="match status" value="1"/>
</dbReference>
<dbReference type="SMART" id="SM00404">
    <property type="entry name" value="PTPc_motif"/>
    <property type="match status" value="2"/>
</dbReference>
<dbReference type="InterPro" id="IPR000242">
    <property type="entry name" value="PTP_cat"/>
</dbReference>
<name>A0A8B7Y9L4_ACAPL</name>
<feature type="domain" description="Fibronectin type-III" evidence="17">
    <location>
        <begin position="1553"/>
        <end position="1658"/>
    </location>
</feature>
<dbReference type="InterPro" id="IPR050713">
    <property type="entry name" value="RTP_Phos/Ushers"/>
</dbReference>
<feature type="disulfide bond" evidence="11">
    <location>
        <begin position="1224"/>
        <end position="1233"/>
    </location>
</feature>
<dbReference type="SMART" id="SM00181">
    <property type="entry name" value="EGF"/>
    <property type="match status" value="6"/>
</dbReference>
<dbReference type="InterPro" id="IPR057598">
    <property type="entry name" value="Fn3_PTPRU"/>
</dbReference>
<feature type="domain" description="Fibronectin type-III" evidence="17">
    <location>
        <begin position="495"/>
        <end position="591"/>
    </location>
</feature>
<feature type="domain" description="Fibronectin type-III" evidence="17">
    <location>
        <begin position="391"/>
        <end position="493"/>
    </location>
</feature>
<dbReference type="OrthoDB" id="6490717at2759"/>
<dbReference type="RefSeq" id="XP_022089247.1">
    <property type="nucleotide sequence ID" value="XM_022233555.1"/>
</dbReference>
<dbReference type="PANTHER" id="PTHR46957">
    <property type="entry name" value="CYTOKINE RECEPTOR"/>
    <property type="match status" value="1"/>
</dbReference>
<keyword evidence="4" id="KW-0732">Signal</keyword>
<dbReference type="EC" id="3.1.3.48" evidence="2"/>
<dbReference type="Pfam" id="PF00102">
    <property type="entry name" value="Y_phosphatase"/>
    <property type="match status" value="2"/>
</dbReference>
<comment type="catalytic activity">
    <reaction evidence="10">
        <text>O-phospho-L-tyrosyl-[protein] + H2O = L-tyrosyl-[protein] + phosphate</text>
        <dbReference type="Rhea" id="RHEA:10684"/>
        <dbReference type="Rhea" id="RHEA-COMP:10136"/>
        <dbReference type="Rhea" id="RHEA-COMP:20101"/>
        <dbReference type="ChEBI" id="CHEBI:15377"/>
        <dbReference type="ChEBI" id="CHEBI:43474"/>
        <dbReference type="ChEBI" id="CHEBI:46858"/>
        <dbReference type="ChEBI" id="CHEBI:61978"/>
        <dbReference type="EC" id="3.1.3.48"/>
    </reaction>
</comment>
<evidence type="ECO:0000256" key="3">
    <source>
        <dbReference type="ARBA" id="ARBA00022692"/>
    </source>
</evidence>
<dbReference type="Gene3D" id="2.170.300.10">
    <property type="entry name" value="Tie2 ligand-binding domain superfamily"/>
    <property type="match status" value="2"/>
</dbReference>
<feature type="domain" description="EGF-like" evidence="14">
    <location>
        <begin position="241"/>
        <end position="272"/>
    </location>
</feature>
<dbReference type="KEGG" id="aplc:110978502"/>
<keyword evidence="11" id="KW-0245">EGF-like domain</keyword>
<dbReference type="GO" id="GO:0004725">
    <property type="term" value="F:protein tyrosine phosphatase activity"/>
    <property type="evidence" value="ECO:0007669"/>
    <property type="project" value="UniProtKB-EC"/>
</dbReference>
<feature type="domain" description="Fibronectin type-III" evidence="17">
    <location>
        <begin position="1753"/>
        <end position="1858"/>
    </location>
</feature>
<dbReference type="PROSITE" id="PS50026">
    <property type="entry name" value="EGF_3"/>
    <property type="match status" value="2"/>
</dbReference>
<feature type="compositionally biased region" description="Polar residues" evidence="12">
    <location>
        <begin position="2059"/>
        <end position="2068"/>
    </location>
</feature>
<feature type="domain" description="Tyrosine-protein phosphatase" evidence="15">
    <location>
        <begin position="2401"/>
        <end position="2663"/>
    </location>
</feature>
<dbReference type="SUPFAM" id="SSF52799">
    <property type="entry name" value="(Phosphotyrosine protein) phosphatases II"/>
    <property type="match status" value="2"/>
</dbReference>
<gene>
    <name evidence="19" type="primary">LOC110978502</name>
</gene>
<evidence type="ECO:0000259" key="14">
    <source>
        <dbReference type="PROSITE" id="PS50026"/>
    </source>
</evidence>
<feature type="disulfide bond" evidence="11">
    <location>
        <begin position="262"/>
        <end position="271"/>
    </location>
</feature>
<evidence type="ECO:0000256" key="12">
    <source>
        <dbReference type="SAM" id="MobiDB-lite"/>
    </source>
</evidence>
<dbReference type="Pfam" id="PF23144">
    <property type="entry name" value="Fn3_PTPRU"/>
    <property type="match status" value="1"/>
</dbReference>
<evidence type="ECO:0000259" key="15">
    <source>
        <dbReference type="PROSITE" id="PS50055"/>
    </source>
</evidence>
<dbReference type="PROSITE" id="PS00022">
    <property type="entry name" value="EGF_1"/>
    <property type="match status" value="3"/>
</dbReference>
<dbReference type="InterPro" id="IPR016130">
    <property type="entry name" value="Tyr_Pase_AS"/>
</dbReference>
<dbReference type="SUPFAM" id="SSF48726">
    <property type="entry name" value="Immunoglobulin"/>
    <property type="match status" value="1"/>
</dbReference>
<evidence type="ECO:0000256" key="6">
    <source>
        <dbReference type="ARBA" id="ARBA00022912"/>
    </source>
</evidence>
<dbReference type="GO" id="GO:0016020">
    <property type="term" value="C:membrane"/>
    <property type="evidence" value="ECO:0007669"/>
    <property type="project" value="UniProtKB-SubCell"/>
</dbReference>
<dbReference type="PROSITE" id="PS00383">
    <property type="entry name" value="TYR_PHOSPHATASE_1"/>
    <property type="match status" value="1"/>
</dbReference>
<feature type="domain" description="Fibronectin type-III" evidence="17">
    <location>
        <begin position="690"/>
        <end position="785"/>
    </location>
</feature>
<dbReference type="PROSITE" id="PS50853">
    <property type="entry name" value="FN3"/>
    <property type="match status" value="9"/>
</dbReference>
<dbReference type="SUPFAM" id="SSF49265">
    <property type="entry name" value="Fibronectin type III"/>
    <property type="match status" value="6"/>
</dbReference>
<dbReference type="PROSITE" id="PS01186">
    <property type="entry name" value="EGF_2"/>
    <property type="match status" value="2"/>
</dbReference>
<feature type="region of interest" description="Disordered" evidence="12">
    <location>
        <begin position="1855"/>
        <end position="1876"/>
    </location>
</feature>
<feature type="domain" description="Fibronectin type-III" evidence="17">
    <location>
        <begin position="1460"/>
        <end position="1552"/>
    </location>
</feature>
<dbReference type="CDD" id="cd00054">
    <property type="entry name" value="EGF_CA"/>
    <property type="match status" value="2"/>
</dbReference>
<dbReference type="PROSITE" id="PS50056">
    <property type="entry name" value="TYR_PHOSPHATASE_2"/>
    <property type="match status" value="2"/>
</dbReference>
<dbReference type="PRINTS" id="PR00700">
    <property type="entry name" value="PRTYPHPHTASE"/>
</dbReference>
<keyword evidence="5" id="KW-0378">Hydrolase</keyword>
<feature type="domain" description="Fibronectin type-III" evidence="17">
    <location>
        <begin position="786"/>
        <end position="891"/>
    </location>
</feature>
<sequence>MRCGPTGLTVMMANFTRLYFLVAAVVLCWLASRCLQGISAIDDFTCITKPRIDFDNEDTYIAAYLHGGSATLSFARTTFTRTGGDDPGQLDLPRDNQPEPASSLEGDEISILRLPSNGGKTRIGFFACKKGDDVSIGTAIMSRNAYYLPTFPSHTVNNGDSVTLTVNATNTSFTATRWRKNGEGSPGLIDTPEKVIDSADESDSGTYEIHLTKVRSAGQQALIRLFVRECEENKWSTPSCDKVCKVCFNGGVCEVASGVCICPPGFSGDFCEILLGPDRFGQDGSFRCSSSELLGSTCEGKLFCLPDPYGCSCASGYRGIDCNQGCPDGSFGASCLQTCHCMDDAPCNKTTGRCPGNCASGFKGINCQDGCPEGHGGLADDCSTLCTVPAEVTELQDVTPLSLSANQIHLSWKFVSNRCAVTRYQVQYELTNLEQCQPMAPNRIDVGGDSYYGDSLTISSGVRPYSSYTVYVRAWNEVGPGSEMPLYVRTGESVPSVAPVYNGSSISSDSITFYWEPIPCGSRGGDITGYDYEVQDSTGTRIGDRQSVQTEMVEVSGLTPCMRYTFRVRAQTNGGPGPWTNPIQVPGLLDQFLVDRTTEPTEIRVTWQEPSNVGNCPVQYTVEYSLIKRGLCERIDSPSRQVWSGDTRPPVTIRELHPRSLYHVYVRASTTTGPGMVAEGEAVTSERTSSVAPVITGHNSSSDSITFYWEPIPCENRSGNITGYDYEVQDSRGAMIRDRQSVQTEMVVVSELTPCMRYTFRVRAVNSVGLLGTWTEGMEVETSARVPEMVNQLSVTGIPDDPTEIRITWQKPTNTGDCSVQYTVEYALINRDQCEETQSPSRTSWQAGTQSPVTITGLFPYSTYRVYVTASTVAGVGMEAEAEGVTQVTATIVAPVINGSSISSDSITFYWEPIPCGSRGSDLTGYDYEVRDSRGATIRDRQSVQTEMAVVSGLTPCMRYTFRVRAVNSVGLLGTWTEGMEVETSARGGVAQDAGRIDDFTCITKPRIDFDNEDTYIAAYLHGGSAALSFARTTFTRTGTSGEQKPSPLKLPPNHDILMLQSSEEGFSILQLPAVTNRKKRIGFFACRKNGGNVMSIGTAIMSRNADFLPTFPSWTVNRGNNVTLMVNASSSSRTQTRWRRNAKDPIKDWSDQLYMKMTSVSQSESTTYEVHFTGKRASGKQALMRLIVRGCEQDKWNAPCCDKTCPVCFNGGVCETRIGVCVCPPGFSGNFCEILLGPDRFGQDGSFQCSSDKLPGKTCEGKLFCLPDPYGCSCASGYKGIDCDEGCPDGSFGASCLQTCHCMDNAPCNKTTGRCPGNCASGFKGINCQDLCPEGYGGLAGNCSTRCTAPAEVTEFQDDTPLNLSANQIHLSWKFVSNRCAVMRYQVQYELTNLEQCQPMEPNRIDVEGDSYYGDSLIISSDVLPYSSYTVYVSAWNEMEKGPETSIDLCTGESVPSLAPVLTGSNISSESITFNWEPIPCGSRGGDITGYIYEVQDSTGTMVVDSQSVSVEMAVVVGLTPCTIYSFKVQAETSKGPGPWTEDMEVETSAVVPEMVNQLTVSGTPVPTEIQVAWQKPTNTGNCTVQYTVEYALINRDLCEGFPSPSRILWPTGTLSAMTITGVYPNSIYRVFVTASTIAGLGTKLWDEAVTQGTAPSGPPSNVSLSNFTLNTLSFAWDLPLCGQRNGNITHYRYNLTGIASRQTEQANISQASIEFMGLVPFTPYVLTVFAINIFGSGPVATIAVQTGAPSEPGSLSVSTVSETSVTLEWRPPLFPNGKVFKYKIDQRVVARPYNDSFTFDADSKYESQEIPDESMTSSTVYNLEPSTEYEFLVYIVTSTNVVGKKAKVESFTAPATGMTPPEKPTLSGKGQSSTSSITIQLASTTPSKYVTSYQVGVKNTKAGVDTNRRSAGSGLEFGHFTESPTSYVAAELPRRLPDVFVVGDDREYDGYFNPSLQEGASYEIYFGAVSRISDKEFSVVWNEDPLVVQVAGGLSSSRQGIGLTVGVAVAMSMLAAVALVLALVVIWKRHQRSVGKEDGPFRAPSELSLHSIHGKDQNISPLSPDSDTPPARPQEKLGPTANKKPAHSHLEDPVALSNLANHIKSKKSRNGFQQEYETLPVTPLHPWTVAKKSHNMKKNRYTNIVAYDHSRVVLRCPDDSPHSDYINASYINGYKQEAQYIACQGPTKASVVDMWRMLWQEQVGIIVMLTNLVENGKVKCEKYWPDSLQKYADFTVTNISEEVLTNYVVRTFHLSKYSDPEGVFRELNHFHYTTWPDMKPPESSSLLQFVRRVQAAETTQPGPMVVHCSAGVGRTGTFITLDSMLTQAQAEGQVGVFNFVHAMREQRIMMVQTVDQYKFIFDALLESCLTENTAIPVARLQQDYAKLKKRDRKTGTTGIEEQFKMLETFTATYTEDKCRGGLESANVAKNRFPNFIPADKIRPYLMTPGEEGSTNYINAVFLDGYNKKSAYLATQSPLPNTLGDIWRMVFDYNSSCIVMLNSVDSDRNVPQYWPDEGSLQFGRLTVTFRNIDHQSDTVIVRQFGIRSSEKKSDKEQSICHIQYLAWPSGKEVPNSPSSLLKVLETVKIWTNDHPDEPVTVHCIDGLGCSGTLCALMTVLESVSQEQVVDVFQAVKKLRAARAGLVQTLAQYQLLYQLTQTSLDSNSIYENLR</sequence>
<evidence type="ECO:0000256" key="2">
    <source>
        <dbReference type="ARBA" id="ARBA00013064"/>
    </source>
</evidence>
<protein>
    <recommendedName>
        <fullName evidence="2">protein-tyrosine-phosphatase</fullName>
        <ecNumber evidence="2">3.1.3.48</ecNumber>
    </recommendedName>
</protein>
<organism evidence="18 19">
    <name type="scientific">Acanthaster planci</name>
    <name type="common">Crown-of-thorns starfish</name>
    <dbReference type="NCBI Taxonomy" id="133434"/>
    <lineage>
        <taxon>Eukaryota</taxon>
        <taxon>Metazoa</taxon>
        <taxon>Echinodermata</taxon>
        <taxon>Eleutherozoa</taxon>
        <taxon>Asterozoa</taxon>
        <taxon>Asteroidea</taxon>
        <taxon>Valvatacea</taxon>
        <taxon>Valvatida</taxon>
        <taxon>Acanthasteridae</taxon>
        <taxon>Acanthaster</taxon>
    </lineage>
</organism>
<feature type="region of interest" description="Disordered" evidence="12">
    <location>
        <begin position="84"/>
        <end position="107"/>
    </location>
</feature>
<evidence type="ECO:0000259" key="17">
    <source>
        <dbReference type="PROSITE" id="PS50853"/>
    </source>
</evidence>
<dbReference type="InterPro" id="IPR003595">
    <property type="entry name" value="Tyr_Pase_cat"/>
</dbReference>
<reference evidence="19" key="1">
    <citation type="submission" date="2025-08" db="UniProtKB">
        <authorList>
            <consortium name="RefSeq"/>
        </authorList>
    </citation>
    <scope>IDENTIFICATION</scope>
</reference>
<comment type="subcellular location">
    <subcellularLocation>
        <location evidence="1">Membrane</location>
        <topology evidence="1">Single-pass type I membrane protein</topology>
    </subcellularLocation>
</comment>
<evidence type="ECO:0000256" key="9">
    <source>
        <dbReference type="ARBA" id="ARBA00023180"/>
    </source>
</evidence>
<dbReference type="InterPro" id="IPR000742">
    <property type="entry name" value="EGF"/>
</dbReference>
<evidence type="ECO:0000259" key="16">
    <source>
        <dbReference type="PROSITE" id="PS50056"/>
    </source>
</evidence>
<dbReference type="InterPro" id="IPR036179">
    <property type="entry name" value="Ig-like_dom_sf"/>
</dbReference>
<evidence type="ECO:0000256" key="7">
    <source>
        <dbReference type="ARBA" id="ARBA00022989"/>
    </source>
</evidence>
<keyword evidence="8 13" id="KW-0472">Membrane</keyword>
<evidence type="ECO:0000256" key="10">
    <source>
        <dbReference type="ARBA" id="ARBA00051722"/>
    </source>
</evidence>
<keyword evidence="3 13" id="KW-0812">Transmembrane</keyword>
<keyword evidence="7 13" id="KW-1133">Transmembrane helix</keyword>
<dbReference type="InterPro" id="IPR029021">
    <property type="entry name" value="Prot-tyrosine_phosphatase-like"/>
</dbReference>
<feature type="domain" description="Tyrosine specific protein phosphatases" evidence="16">
    <location>
        <begin position="2286"/>
        <end position="2360"/>
    </location>
</feature>
<keyword evidence="6" id="KW-0904">Protein phosphatase</keyword>
<dbReference type="Pfam" id="PF00041">
    <property type="entry name" value="fn3"/>
    <property type="match status" value="7"/>
</dbReference>
<evidence type="ECO:0000256" key="11">
    <source>
        <dbReference type="PROSITE-ProRule" id="PRU00076"/>
    </source>
</evidence>